<keyword evidence="3" id="KW-1185">Reference proteome</keyword>
<feature type="compositionally biased region" description="Polar residues" evidence="1">
    <location>
        <begin position="1"/>
        <end position="44"/>
    </location>
</feature>
<organism evidence="2 3">
    <name type="scientific">Oryza sativa subsp. japonica</name>
    <name type="common">Rice</name>
    <dbReference type="NCBI Taxonomy" id="39947"/>
    <lineage>
        <taxon>Eukaryota</taxon>
        <taxon>Viridiplantae</taxon>
        <taxon>Streptophyta</taxon>
        <taxon>Embryophyta</taxon>
        <taxon>Tracheophyta</taxon>
        <taxon>Spermatophyta</taxon>
        <taxon>Magnoliopsida</taxon>
        <taxon>Liliopsida</taxon>
        <taxon>Poales</taxon>
        <taxon>Poaceae</taxon>
        <taxon>BOP clade</taxon>
        <taxon>Oryzoideae</taxon>
        <taxon>Oryzeae</taxon>
        <taxon>Oryzinae</taxon>
        <taxon>Oryza</taxon>
        <taxon>Oryza sativa</taxon>
    </lineage>
</organism>
<dbReference type="InParanoid" id="A0A0P0VFA2"/>
<feature type="non-terminal residue" evidence="2">
    <location>
        <position position="1"/>
    </location>
</feature>
<dbReference type="Proteomes" id="UP000059680">
    <property type="component" value="Chromosome 2"/>
</dbReference>
<reference evidence="3" key="1">
    <citation type="journal article" date="2005" name="Nature">
        <title>The map-based sequence of the rice genome.</title>
        <authorList>
            <consortium name="International rice genome sequencing project (IRGSP)"/>
            <person name="Matsumoto T."/>
            <person name="Wu J."/>
            <person name="Kanamori H."/>
            <person name="Katayose Y."/>
            <person name="Fujisawa M."/>
            <person name="Namiki N."/>
            <person name="Mizuno H."/>
            <person name="Yamamoto K."/>
            <person name="Antonio B.A."/>
            <person name="Baba T."/>
            <person name="Sakata K."/>
            <person name="Nagamura Y."/>
            <person name="Aoki H."/>
            <person name="Arikawa K."/>
            <person name="Arita K."/>
            <person name="Bito T."/>
            <person name="Chiden Y."/>
            <person name="Fujitsuka N."/>
            <person name="Fukunaka R."/>
            <person name="Hamada M."/>
            <person name="Harada C."/>
            <person name="Hayashi A."/>
            <person name="Hijishita S."/>
            <person name="Honda M."/>
            <person name="Hosokawa S."/>
            <person name="Ichikawa Y."/>
            <person name="Idonuma A."/>
            <person name="Iijima M."/>
            <person name="Ikeda M."/>
            <person name="Ikeno M."/>
            <person name="Ito K."/>
            <person name="Ito S."/>
            <person name="Ito T."/>
            <person name="Ito Y."/>
            <person name="Ito Y."/>
            <person name="Iwabuchi A."/>
            <person name="Kamiya K."/>
            <person name="Karasawa W."/>
            <person name="Kurita K."/>
            <person name="Katagiri S."/>
            <person name="Kikuta A."/>
            <person name="Kobayashi H."/>
            <person name="Kobayashi N."/>
            <person name="Machita K."/>
            <person name="Maehara T."/>
            <person name="Masukawa M."/>
            <person name="Mizubayashi T."/>
            <person name="Mukai Y."/>
            <person name="Nagasaki H."/>
            <person name="Nagata Y."/>
            <person name="Naito S."/>
            <person name="Nakashima M."/>
            <person name="Nakama Y."/>
            <person name="Nakamichi Y."/>
            <person name="Nakamura M."/>
            <person name="Meguro A."/>
            <person name="Negishi M."/>
            <person name="Ohta I."/>
            <person name="Ohta T."/>
            <person name="Okamoto M."/>
            <person name="Ono N."/>
            <person name="Saji S."/>
            <person name="Sakaguchi M."/>
            <person name="Sakai K."/>
            <person name="Shibata M."/>
            <person name="Shimokawa T."/>
            <person name="Song J."/>
            <person name="Takazaki Y."/>
            <person name="Terasawa K."/>
            <person name="Tsugane M."/>
            <person name="Tsuji K."/>
            <person name="Ueda S."/>
            <person name="Waki K."/>
            <person name="Yamagata H."/>
            <person name="Yamamoto M."/>
            <person name="Yamamoto S."/>
            <person name="Yamane H."/>
            <person name="Yoshiki S."/>
            <person name="Yoshihara R."/>
            <person name="Yukawa K."/>
            <person name="Zhong H."/>
            <person name="Yano M."/>
            <person name="Yuan Q."/>
            <person name="Ouyang S."/>
            <person name="Liu J."/>
            <person name="Jones K.M."/>
            <person name="Gansberger K."/>
            <person name="Moffat K."/>
            <person name="Hill J."/>
            <person name="Bera J."/>
            <person name="Fadrosh D."/>
            <person name="Jin S."/>
            <person name="Johri S."/>
            <person name="Kim M."/>
            <person name="Overton L."/>
            <person name="Reardon M."/>
            <person name="Tsitrin T."/>
            <person name="Vuong H."/>
            <person name="Weaver B."/>
            <person name="Ciecko A."/>
            <person name="Tallon L."/>
            <person name="Jackson J."/>
            <person name="Pai G."/>
            <person name="Aken S.V."/>
            <person name="Utterback T."/>
            <person name="Reidmuller S."/>
            <person name="Feldblyum T."/>
            <person name="Hsiao J."/>
            <person name="Zismann V."/>
            <person name="Iobst S."/>
            <person name="de Vazeille A.R."/>
            <person name="Buell C.R."/>
            <person name="Ying K."/>
            <person name="Li Y."/>
            <person name="Lu T."/>
            <person name="Huang Y."/>
            <person name="Zhao Q."/>
            <person name="Feng Q."/>
            <person name="Zhang L."/>
            <person name="Zhu J."/>
            <person name="Weng Q."/>
            <person name="Mu J."/>
            <person name="Lu Y."/>
            <person name="Fan D."/>
            <person name="Liu Y."/>
            <person name="Guan J."/>
            <person name="Zhang Y."/>
            <person name="Yu S."/>
            <person name="Liu X."/>
            <person name="Zhang Y."/>
            <person name="Hong G."/>
            <person name="Han B."/>
            <person name="Choisne N."/>
            <person name="Demange N."/>
            <person name="Orjeda G."/>
            <person name="Samain S."/>
            <person name="Cattolico L."/>
            <person name="Pelletier E."/>
            <person name="Couloux A."/>
            <person name="Segurens B."/>
            <person name="Wincker P."/>
            <person name="D'Hont A."/>
            <person name="Scarpelli C."/>
            <person name="Weissenbach J."/>
            <person name="Salanoubat M."/>
            <person name="Quetier F."/>
            <person name="Yu Y."/>
            <person name="Kim H.R."/>
            <person name="Rambo T."/>
            <person name="Currie J."/>
            <person name="Collura K."/>
            <person name="Luo M."/>
            <person name="Yang T."/>
            <person name="Ammiraju J.S.S."/>
            <person name="Engler F."/>
            <person name="Soderlund C."/>
            <person name="Wing R.A."/>
            <person name="Palmer L.E."/>
            <person name="de la Bastide M."/>
            <person name="Spiegel L."/>
            <person name="Nascimento L."/>
            <person name="Zutavern T."/>
            <person name="O'Shaughnessy A."/>
            <person name="Dike S."/>
            <person name="Dedhia N."/>
            <person name="Preston R."/>
            <person name="Balija V."/>
            <person name="McCombie W.R."/>
            <person name="Chow T."/>
            <person name="Chen H."/>
            <person name="Chung M."/>
            <person name="Chen C."/>
            <person name="Shaw J."/>
            <person name="Wu H."/>
            <person name="Hsiao K."/>
            <person name="Chao Y."/>
            <person name="Chu M."/>
            <person name="Cheng C."/>
            <person name="Hour A."/>
            <person name="Lee P."/>
            <person name="Lin S."/>
            <person name="Lin Y."/>
            <person name="Liou J."/>
            <person name="Liu S."/>
            <person name="Hsing Y."/>
            <person name="Raghuvanshi S."/>
            <person name="Mohanty A."/>
            <person name="Bharti A.K."/>
            <person name="Gaur A."/>
            <person name="Gupta V."/>
            <person name="Kumar D."/>
            <person name="Ravi V."/>
            <person name="Vij S."/>
            <person name="Kapur A."/>
            <person name="Khurana P."/>
            <person name="Khurana P."/>
            <person name="Khurana J.P."/>
            <person name="Tyagi A.K."/>
            <person name="Gaikwad K."/>
            <person name="Singh A."/>
            <person name="Dalal V."/>
            <person name="Srivastava S."/>
            <person name="Dixit A."/>
            <person name="Pal A.K."/>
            <person name="Ghazi I.A."/>
            <person name="Yadav M."/>
            <person name="Pandit A."/>
            <person name="Bhargava A."/>
            <person name="Sureshbabu K."/>
            <person name="Batra K."/>
            <person name="Sharma T.R."/>
            <person name="Mohapatra T."/>
            <person name="Singh N.K."/>
            <person name="Messing J."/>
            <person name="Nelson A.B."/>
            <person name="Fuks G."/>
            <person name="Kavchok S."/>
            <person name="Keizer G."/>
            <person name="Linton E."/>
            <person name="Llaca V."/>
            <person name="Song R."/>
            <person name="Tanyolac B."/>
            <person name="Young S."/>
            <person name="Ho-Il K."/>
            <person name="Hahn J.H."/>
            <person name="Sangsakoo G."/>
            <person name="Vanavichit A."/>
            <person name="de Mattos Luiz.A.T."/>
            <person name="Zimmer P.D."/>
            <person name="Malone G."/>
            <person name="Dellagostin O."/>
            <person name="de Oliveira A.C."/>
            <person name="Bevan M."/>
            <person name="Bancroft I."/>
            <person name="Minx P."/>
            <person name="Cordum H."/>
            <person name="Wilson R."/>
            <person name="Cheng Z."/>
            <person name="Jin W."/>
            <person name="Jiang J."/>
            <person name="Leong S.A."/>
            <person name="Iwama H."/>
            <person name="Gojobori T."/>
            <person name="Itoh T."/>
            <person name="Niimura Y."/>
            <person name="Fujii Y."/>
            <person name="Habara T."/>
            <person name="Sakai H."/>
            <person name="Sato Y."/>
            <person name="Wilson G."/>
            <person name="Kumar K."/>
            <person name="McCouch S."/>
            <person name="Juretic N."/>
            <person name="Hoen D."/>
            <person name="Wright S."/>
            <person name="Bruskiewich R."/>
            <person name="Bureau T."/>
            <person name="Miyao A."/>
            <person name="Hirochika H."/>
            <person name="Nishikawa T."/>
            <person name="Kadowaki K."/>
            <person name="Sugiura M."/>
            <person name="Burr B."/>
            <person name="Sasaki T."/>
        </authorList>
    </citation>
    <scope>NUCLEOTIDE SEQUENCE [LARGE SCALE GENOMIC DNA]</scope>
    <source>
        <strain evidence="3">cv. Nipponbare</strain>
    </source>
</reference>
<dbReference type="SMR" id="A0A0P0VFA2"/>
<feature type="region of interest" description="Disordered" evidence="1">
    <location>
        <begin position="1"/>
        <end position="129"/>
    </location>
</feature>
<protein>
    <submittedName>
        <fullName evidence="2">Os02g0168250 protein</fullName>
    </submittedName>
</protein>
<dbReference type="Gramene" id="Os02t0168250-00">
    <property type="protein sequence ID" value="Os02t0168250-00"/>
    <property type="gene ID" value="Os02g0168250"/>
</dbReference>
<sequence length="129" mass="14824">MISDNLPATSRQSSSSTLPPFPRSPSSVPLASTSAEKYQINLRTPSAPIRSGLWLTRRLPAGSDPAPRKQERKQPMVRPPPSPPPPRRRRMRVWRNWRRRERQEKNGERRRSGGDFELNGDEEGKWMGK</sequence>
<evidence type="ECO:0000313" key="2">
    <source>
        <dbReference type="EMBL" id="BAS77173.1"/>
    </source>
</evidence>
<accession>A0A0P0VFA2</accession>
<feature type="compositionally biased region" description="Basic and acidic residues" evidence="1">
    <location>
        <begin position="101"/>
        <end position="114"/>
    </location>
</feature>
<reference evidence="2 3" key="3">
    <citation type="journal article" date="2013" name="Rice">
        <title>Improvement of the Oryza sativa Nipponbare reference genome using next generation sequence and optical map data.</title>
        <authorList>
            <person name="Kawahara Y."/>
            <person name="de la Bastide M."/>
            <person name="Hamilton J.P."/>
            <person name="Kanamori H."/>
            <person name="McCombie W.R."/>
            <person name="Ouyang S."/>
            <person name="Schwartz D.C."/>
            <person name="Tanaka T."/>
            <person name="Wu J."/>
            <person name="Zhou S."/>
            <person name="Childs K.L."/>
            <person name="Davidson R.M."/>
            <person name="Lin H."/>
            <person name="Quesada-Ocampo L."/>
            <person name="Vaillancourt B."/>
            <person name="Sakai H."/>
            <person name="Lee S.S."/>
            <person name="Kim J."/>
            <person name="Numa H."/>
            <person name="Itoh T."/>
            <person name="Buell C.R."/>
            <person name="Matsumoto T."/>
        </authorList>
    </citation>
    <scope>NUCLEOTIDE SEQUENCE [LARGE SCALE GENOMIC DNA]</scope>
    <source>
        <strain evidence="3">cv. Nipponbare</strain>
    </source>
</reference>
<name>A0A0P0VFA2_ORYSJ</name>
<feature type="compositionally biased region" description="Basic residues" evidence="1">
    <location>
        <begin position="86"/>
        <end position="100"/>
    </location>
</feature>
<evidence type="ECO:0000256" key="1">
    <source>
        <dbReference type="SAM" id="MobiDB-lite"/>
    </source>
</evidence>
<proteinExistence type="predicted"/>
<gene>
    <name evidence="2" type="ordered locus">Os02g0168250</name>
    <name evidence="2" type="ORF">OSNPB_020168250</name>
</gene>
<dbReference type="AlphaFoldDB" id="A0A0P0VFA2"/>
<evidence type="ECO:0000313" key="3">
    <source>
        <dbReference type="Proteomes" id="UP000059680"/>
    </source>
</evidence>
<dbReference type="PaxDb" id="39947-A0A0P0VFA2"/>
<reference evidence="2 3" key="2">
    <citation type="journal article" date="2013" name="Plant Cell Physiol.">
        <title>Rice Annotation Project Database (RAP-DB): an integrative and interactive database for rice genomics.</title>
        <authorList>
            <person name="Sakai H."/>
            <person name="Lee S.S."/>
            <person name="Tanaka T."/>
            <person name="Numa H."/>
            <person name="Kim J."/>
            <person name="Kawahara Y."/>
            <person name="Wakimoto H."/>
            <person name="Yang C.C."/>
            <person name="Iwamoto M."/>
            <person name="Abe T."/>
            <person name="Yamada Y."/>
            <person name="Muto A."/>
            <person name="Inokuchi H."/>
            <person name="Ikemura T."/>
            <person name="Matsumoto T."/>
            <person name="Sasaki T."/>
            <person name="Itoh T."/>
        </authorList>
    </citation>
    <scope>NUCLEOTIDE SEQUENCE [LARGE SCALE GENOMIC DNA]</scope>
    <source>
        <strain evidence="3">cv. Nipponbare</strain>
    </source>
</reference>
<dbReference type="EMBL" id="AP014958">
    <property type="protein sequence ID" value="BAS77173.1"/>
    <property type="molecule type" value="Genomic_DNA"/>
</dbReference>